<dbReference type="PANTHER" id="PTHR33385">
    <property type="entry name" value="PROTEIN XRI1"/>
    <property type="match status" value="1"/>
</dbReference>
<dbReference type="AlphaFoldDB" id="A0AAD8II37"/>
<feature type="region of interest" description="Disordered" evidence="1">
    <location>
        <begin position="64"/>
        <end position="97"/>
    </location>
</feature>
<evidence type="ECO:0000313" key="3">
    <source>
        <dbReference type="Proteomes" id="UP001237642"/>
    </source>
</evidence>
<evidence type="ECO:0000313" key="2">
    <source>
        <dbReference type="EMBL" id="KAK1385941.1"/>
    </source>
</evidence>
<accession>A0AAD8II37</accession>
<reference evidence="2" key="1">
    <citation type="submission" date="2023-02" db="EMBL/GenBank/DDBJ databases">
        <title>Genome of toxic invasive species Heracleum sosnowskyi carries increased number of genes despite the absence of recent whole-genome duplications.</title>
        <authorList>
            <person name="Schelkunov M."/>
            <person name="Shtratnikova V."/>
            <person name="Makarenko M."/>
            <person name="Klepikova A."/>
            <person name="Omelchenko D."/>
            <person name="Novikova G."/>
            <person name="Obukhova E."/>
            <person name="Bogdanov V."/>
            <person name="Penin A."/>
            <person name="Logacheva M."/>
        </authorList>
    </citation>
    <scope>NUCLEOTIDE SEQUENCE</scope>
    <source>
        <strain evidence="2">Hsosn_3</strain>
        <tissue evidence="2">Leaf</tissue>
    </source>
</reference>
<feature type="compositionally biased region" description="Basic and acidic residues" evidence="1">
    <location>
        <begin position="69"/>
        <end position="93"/>
    </location>
</feature>
<dbReference type="GO" id="GO:0007143">
    <property type="term" value="P:female meiotic nuclear division"/>
    <property type="evidence" value="ECO:0007669"/>
    <property type="project" value="InterPro"/>
</dbReference>
<comment type="caution">
    <text evidence="2">The sequence shown here is derived from an EMBL/GenBank/DDBJ whole genome shotgun (WGS) entry which is preliminary data.</text>
</comment>
<reference evidence="2" key="2">
    <citation type="submission" date="2023-05" db="EMBL/GenBank/DDBJ databases">
        <authorList>
            <person name="Schelkunov M.I."/>
        </authorList>
    </citation>
    <scope>NUCLEOTIDE SEQUENCE</scope>
    <source>
        <strain evidence="2">Hsosn_3</strain>
        <tissue evidence="2">Leaf</tissue>
    </source>
</reference>
<dbReference type="Proteomes" id="UP001237642">
    <property type="component" value="Unassembled WGS sequence"/>
</dbReference>
<evidence type="ECO:0000256" key="1">
    <source>
        <dbReference type="SAM" id="MobiDB-lite"/>
    </source>
</evidence>
<organism evidence="2 3">
    <name type="scientific">Heracleum sosnowskyi</name>
    <dbReference type="NCBI Taxonomy" id="360622"/>
    <lineage>
        <taxon>Eukaryota</taxon>
        <taxon>Viridiplantae</taxon>
        <taxon>Streptophyta</taxon>
        <taxon>Embryophyta</taxon>
        <taxon>Tracheophyta</taxon>
        <taxon>Spermatophyta</taxon>
        <taxon>Magnoliopsida</taxon>
        <taxon>eudicotyledons</taxon>
        <taxon>Gunneridae</taxon>
        <taxon>Pentapetalae</taxon>
        <taxon>asterids</taxon>
        <taxon>campanulids</taxon>
        <taxon>Apiales</taxon>
        <taxon>Apiaceae</taxon>
        <taxon>Apioideae</taxon>
        <taxon>apioid superclade</taxon>
        <taxon>Tordylieae</taxon>
        <taxon>Tordyliinae</taxon>
        <taxon>Heracleum</taxon>
    </lineage>
</organism>
<proteinExistence type="predicted"/>
<gene>
    <name evidence="2" type="ORF">POM88_023676</name>
</gene>
<keyword evidence="3" id="KW-1185">Reference proteome</keyword>
<name>A0AAD8II37_9APIA</name>
<dbReference type="PANTHER" id="PTHR33385:SF4">
    <property type="entry name" value="PROTEIN XRI1"/>
    <property type="match status" value="1"/>
</dbReference>
<dbReference type="InterPro" id="IPR039933">
    <property type="entry name" value="XRI1"/>
</dbReference>
<dbReference type="GO" id="GO:0007140">
    <property type="term" value="P:male meiotic nuclear division"/>
    <property type="evidence" value="ECO:0007669"/>
    <property type="project" value="InterPro"/>
</dbReference>
<sequence>MYASQASINHLSFKKMWEWHDDDFVLDEVTNLDVPQSLWNDLCPTEENLSCVFDEITPVKACGDVDCPNTKDGEMSNSKKETADNTKDKEKCKSNSSQVKRRRMLQFDSESIPIPYCNEDMPPAFLKEKDGEDTLEEAFSNMSQWVSGEDTSSSGYEGLDQSSEGWLANCFTDAEIQLNSNDLDTSGAPEVQNAGLSNNFPEHETRKVQKFRPRPRKNVVLKGKKSYMQTPVKGTSSVAYPFTFIKPCGAHGDVTLGDINQRIGTPPKPKPKEEPAVIYPTSAFSGKPVVGQTKIHTEGGKGCITIMRTKG</sequence>
<dbReference type="EMBL" id="JAUIZM010000005">
    <property type="protein sequence ID" value="KAK1385941.1"/>
    <property type="molecule type" value="Genomic_DNA"/>
</dbReference>
<protein>
    <submittedName>
        <fullName evidence="2">X-ray induced transcript 1</fullName>
    </submittedName>
</protein>